<accession>A0A8J2YV39</accession>
<dbReference type="Gene3D" id="1.10.490.10">
    <property type="entry name" value="Globins"/>
    <property type="match status" value="1"/>
</dbReference>
<dbReference type="GO" id="GO:0020037">
    <property type="term" value="F:heme binding"/>
    <property type="evidence" value="ECO:0007669"/>
    <property type="project" value="InterPro"/>
</dbReference>
<evidence type="ECO:0000256" key="2">
    <source>
        <dbReference type="ARBA" id="ARBA00015125"/>
    </source>
</evidence>
<dbReference type="InterPro" id="IPR000160">
    <property type="entry name" value="GGDEF_dom"/>
</dbReference>
<dbReference type="GO" id="GO:0043709">
    <property type="term" value="P:cell adhesion involved in single-species biofilm formation"/>
    <property type="evidence" value="ECO:0007669"/>
    <property type="project" value="TreeGrafter"/>
</dbReference>
<comment type="caution">
    <text evidence="5">The sequence shown here is derived from an EMBL/GenBank/DDBJ whole genome shotgun (WGS) entry which is preliminary data.</text>
</comment>
<evidence type="ECO:0000259" key="4">
    <source>
        <dbReference type="PROSITE" id="PS50887"/>
    </source>
</evidence>
<reference evidence="5" key="2">
    <citation type="submission" date="2020-09" db="EMBL/GenBank/DDBJ databases">
        <authorList>
            <person name="Sun Q."/>
            <person name="Zhou Y."/>
        </authorList>
    </citation>
    <scope>NUCLEOTIDE SEQUENCE</scope>
    <source>
        <strain evidence="5">CGMCC 1.15725</strain>
    </source>
</reference>
<dbReference type="SUPFAM" id="SSF46458">
    <property type="entry name" value="Globin-like"/>
    <property type="match status" value="1"/>
</dbReference>
<dbReference type="PANTHER" id="PTHR45138:SF24">
    <property type="entry name" value="DIGUANYLATE CYCLASE DGCC-RELATED"/>
    <property type="match status" value="1"/>
</dbReference>
<sequence length="342" mass="37713">MFPQEIDSETIFAVWRIDGQTQQLLENARAATVRALDEFDARAARLDKGEATVAAVLANPAERVNVLTALKQHWRDLFCQGPSSAGLQRSAQIGRRHFEVGVKPRHYLALCQLLSKIMTDALIGETKIDATFAVDAVGRVVMMDAEVVLGSYYGSLADLVSYEAQSETRSLKDRLSVLEDMAFLDPVTGLFNRRYFDRSIAVEIARASRERAPLSLLICDIDRFKEVNDTWGHAAGDKVLNDLAGVLADMGRKTDIVTRFGGEEFCLLLPNTKPEWGKLVAERVRARVEGVLIKLDNGEVLKVTVSIGIGSYRAGDTPAQLAQRADEALYRAKGQGRNCISD</sequence>
<dbReference type="SUPFAM" id="SSF55073">
    <property type="entry name" value="Nucleotide cyclase"/>
    <property type="match status" value="1"/>
</dbReference>
<dbReference type="EC" id="2.7.7.65" evidence="1"/>
<dbReference type="InterPro" id="IPR043128">
    <property type="entry name" value="Rev_trsase/Diguanyl_cyclase"/>
</dbReference>
<dbReference type="PANTHER" id="PTHR45138">
    <property type="entry name" value="REGULATORY COMPONENTS OF SENSORY TRANSDUCTION SYSTEM"/>
    <property type="match status" value="1"/>
</dbReference>
<dbReference type="Gene3D" id="3.30.70.270">
    <property type="match status" value="1"/>
</dbReference>
<dbReference type="SMART" id="SM00267">
    <property type="entry name" value="GGDEF"/>
    <property type="match status" value="1"/>
</dbReference>
<dbReference type="GO" id="GO:1902201">
    <property type="term" value="P:negative regulation of bacterial-type flagellum-dependent cell motility"/>
    <property type="evidence" value="ECO:0007669"/>
    <property type="project" value="TreeGrafter"/>
</dbReference>
<dbReference type="GO" id="GO:0019825">
    <property type="term" value="F:oxygen binding"/>
    <property type="evidence" value="ECO:0007669"/>
    <property type="project" value="InterPro"/>
</dbReference>
<dbReference type="EMBL" id="BMJQ01000006">
    <property type="protein sequence ID" value="GGF19063.1"/>
    <property type="molecule type" value="Genomic_DNA"/>
</dbReference>
<dbReference type="Pfam" id="PF11563">
    <property type="entry name" value="Protoglobin"/>
    <property type="match status" value="1"/>
</dbReference>
<dbReference type="FunFam" id="3.30.70.270:FF:000001">
    <property type="entry name" value="Diguanylate cyclase domain protein"/>
    <property type="match status" value="1"/>
</dbReference>
<organism evidence="5 6">
    <name type="scientific">Aliidongia dinghuensis</name>
    <dbReference type="NCBI Taxonomy" id="1867774"/>
    <lineage>
        <taxon>Bacteria</taxon>
        <taxon>Pseudomonadati</taxon>
        <taxon>Pseudomonadota</taxon>
        <taxon>Alphaproteobacteria</taxon>
        <taxon>Rhodospirillales</taxon>
        <taxon>Dongiaceae</taxon>
        <taxon>Aliidongia</taxon>
    </lineage>
</organism>
<dbReference type="GO" id="GO:0005886">
    <property type="term" value="C:plasma membrane"/>
    <property type="evidence" value="ECO:0007669"/>
    <property type="project" value="TreeGrafter"/>
</dbReference>
<dbReference type="InterPro" id="IPR009050">
    <property type="entry name" value="Globin-like_sf"/>
</dbReference>
<reference evidence="5" key="1">
    <citation type="journal article" date="2014" name="Int. J. Syst. Evol. Microbiol.">
        <title>Complete genome sequence of Corynebacterium casei LMG S-19264T (=DSM 44701T), isolated from a smear-ripened cheese.</title>
        <authorList>
            <consortium name="US DOE Joint Genome Institute (JGI-PGF)"/>
            <person name="Walter F."/>
            <person name="Albersmeier A."/>
            <person name="Kalinowski J."/>
            <person name="Ruckert C."/>
        </authorList>
    </citation>
    <scope>NUCLEOTIDE SEQUENCE</scope>
    <source>
        <strain evidence="5">CGMCC 1.15725</strain>
    </source>
</reference>
<evidence type="ECO:0000256" key="3">
    <source>
        <dbReference type="ARBA" id="ARBA00029839"/>
    </source>
</evidence>
<dbReference type="Pfam" id="PF00990">
    <property type="entry name" value="GGDEF"/>
    <property type="match status" value="1"/>
</dbReference>
<dbReference type="NCBIfam" id="TIGR00254">
    <property type="entry name" value="GGDEF"/>
    <property type="match status" value="1"/>
</dbReference>
<evidence type="ECO:0000313" key="5">
    <source>
        <dbReference type="EMBL" id="GGF19063.1"/>
    </source>
</evidence>
<dbReference type="AlphaFoldDB" id="A0A8J2YV39"/>
<dbReference type="InterPro" id="IPR044398">
    <property type="entry name" value="Globin-sensor_dom"/>
</dbReference>
<dbReference type="InterPro" id="IPR029787">
    <property type="entry name" value="Nucleotide_cyclase"/>
</dbReference>
<dbReference type="InterPro" id="IPR050469">
    <property type="entry name" value="Diguanylate_Cyclase"/>
</dbReference>
<protein>
    <recommendedName>
        <fullName evidence="2">Diguanylate cyclase DosC</fullName>
        <ecNumber evidence="1">2.7.7.65</ecNumber>
    </recommendedName>
    <alternativeName>
        <fullName evidence="3">Direct oxygen-sensing cyclase</fullName>
    </alternativeName>
</protein>
<name>A0A8J2YV39_9PROT</name>
<gene>
    <name evidence="5" type="ORF">GCM10011611_26170</name>
</gene>
<dbReference type="CDD" id="cd01949">
    <property type="entry name" value="GGDEF"/>
    <property type="match status" value="1"/>
</dbReference>
<keyword evidence="6" id="KW-1185">Reference proteome</keyword>
<dbReference type="GO" id="GO:0052621">
    <property type="term" value="F:diguanylate cyclase activity"/>
    <property type="evidence" value="ECO:0007669"/>
    <property type="project" value="UniProtKB-EC"/>
</dbReference>
<proteinExistence type="predicted"/>
<feature type="domain" description="GGDEF" evidence="4">
    <location>
        <begin position="212"/>
        <end position="342"/>
    </location>
</feature>
<dbReference type="InterPro" id="IPR012292">
    <property type="entry name" value="Globin/Proto"/>
</dbReference>
<evidence type="ECO:0000313" key="6">
    <source>
        <dbReference type="Proteomes" id="UP000646365"/>
    </source>
</evidence>
<dbReference type="PROSITE" id="PS50887">
    <property type="entry name" value="GGDEF"/>
    <property type="match status" value="1"/>
</dbReference>
<evidence type="ECO:0000256" key="1">
    <source>
        <dbReference type="ARBA" id="ARBA00012528"/>
    </source>
</evidence>
<dbReference type="Proteomes" id="UP000646365">
    <property type="component" value="Unassembled WGS sequence"/>
</dbReference>